<protein>
    <recommendedName>
        <fullName evidence="1">FlgD/Vpr Ig-like domain-containing protein</fullName>
    </recommendedName>
</protein>
<sequence>FDDADAIYSVGDTITVGFSVPTNEPAAATKGQIDAIFSFSQSLGADYTGSWAGNELVITIVDIAASAPPTIGGLTLTYQGGNGVQNAGLTSLESAGTSAAITGDWGTFAGPTITSVTADDSDDGDGIYGNDDTITFVFSENTNQPFGPNPTQANLDTLFGAMNLGTAYSGNWTNAQTLVITISDATGGTAPTLGATTFTLQAAGNLKNVAGTSLATTDTSPAITGDWGSPAPQITGAVLNSDNRYLDITFSRAVFDTALGIGAVKVSDFTLNFNRNGGNAGSVSITSLTKTDGSALAGGETVIRVHLSIDGTPIGVETIEIRPATNEIYSATAAVAADTETTGEITLNSQMVEVKEGEVVIRRNIINPGRGEYVALNFRLDKSAKVKITVYDLAGNPVKELYKRKAPAGLNEVRWYGKNKRGRKVVQGVYYIVVKIGRSRHVKKVL</sequence>
<name>A0A0F9CHX1_9ZZZZ</name>
<evidence type="ECO:0000313" key="2">
    <source>
        <dbReference type="EMBL" id="KKK96286.1"/>
    </source>
</evidence>
<dbReference type="Gene3D" id="2.60.40.4070">
    <property type="match status" value="1"/>
</dbReference>
<accession>A0A0F9CHX1</accession>
<gene>
    <name evidence="2" type="ORF">LCGC14_2664280</name>
</gene>
<dbReference type="Pfam" id="PF13860">
    <property type="entry name" value="FlgD_ig"/>
    <property type="match status" value="1"/>
</dbReference>
<organism evidence="2">
    <name type="scientific">marine sediment metagenome</name>
    <dbReference type="NCBI Taxonomy" id="412755"/>
    <lineage>
        <taxon>unclassified sequences</taxon>
        <taxon>metagenomes</taxon>
        <taxon>ecological metagenomes</taxon>
    </lineage>
</organism>
<proteinExistence type="predicted"/>
<feature type="non-terminal residue" evidence="2">
    <location>
        <position position="446"/>
    </location>
</feature>
<dbReference type="InterPro" id="IPR025965">
    <property type="entry name" value="FlgD/Vpr_Ig-like"/>
</dbReference>
<feature type="domain" description="FlgD/Vpr Ig-like" evidence="1">
    <location>
        <begin position="372"/>
        <end position="435"/>
    </location>
</feature>
<reference evidence="2" key="1">
    <citation type="journal article" date="2015" name="Nature">
        <title>Complex archaea that bridge the gap between prokaryotes and eukaryotes.</title>
        <authorList>
            <person name="Spang A."/>
            <person name="Saw J.H."/>
            <person name="Jorgensen S.L."/>
            <person name="Zaremba-Niedzwiedzka K."/>
            <person name="Martijn J."/>
            <person name="Lind A.E."/>
            <person name="van Eijk R."/>
            <person name="Schleper C."/>
            <person name="Guy L."/>
            <person name="Ettema T.J."/>
        </authorList>
    </citation>
    <scope>NUCLEOTIDE SEQUENCE</scope>
</reference>
<dbReference type="EMBL" id="LAZR01046548">
    <property type="protein sequence ID" value="KKK96286.1"/>
    <property type="molecule type" value="Genomic_DNA"/>
</dbReference>
<evidence type="ECO:0000259" key="1">
    <source>
        <dbReference type="Pfam" id="PF13860"/>
    </source>
</evidence>
<dbReference type="AlphaFoldDB" id="A0A0F9CHX1"/>
<feature type="non-terminal residue" evidence="2">
    <location>
        <position position="1"/>
    </location>
</feature>
<comment type="caution">
    <text evidence="2">The sequence shown here is derived from an EMBL/GenBank/DDBJ whole genome shotgun (WGS) entry which is preliminary data.</text>
</comment>